<keyword evidence="2" id="KW-0812">Transmembrane</keyword>
<evidence type="ECO:0008006" key="5">
    <source>
        <dbReference type="Google" id="ProtNLM"/>
    </source>
</evidence>
<evidence type="ECO:0000313" key="3">
    <source>
        <dbReference type="EMBL" id="MBB6430566.1"/>
    </source>
</evidence>
<feature type="transmembrane region" description="Helical" evidence="2">
    <location>
        <begin position="130"/>
        <end position="152"/>
    </location>
</feature>
<dbReference type="AlphaFoldDB" id="A0A7X0H9F2"/>
<accession>A0A7X0H9F2</accession>
<dbReference type="SUPFAM" id="SSF53300">
    <property type="entry name" value="vWA-like"/>
    <property type="match status" value="1"/>
</dbReference>
<proteinExistence type="predicted"/>
<feature type="region of interest" description="Disordered" evidence="1">
    <location>
        <begin position="63"/>
        <end position="92"/>
    </location>
</feature>
<dbReference type="EMBL" id="JACHGY010000001">
    <property type="protein sequence ID" value="MBB6430566.1"/>
    <property type="molecule type" value="Genomic_DNA"/>
</dbReference>
<name>A0A7X0H9F2_9BACT</name>
<keyword evidence="2" id="KW-0472">Membrane</keyword>
<evidence type="ECO:0000256" key="2">
    <source>
        <dbReference type="SAM" id="Phobius"/>
    </source>
</evidence>
<evidence type="ECO:0000256" key="1">
    <source>
        <dbReference type="SAM" id="MobiDB-lite"/>
    </source>
</evidence>
<comment type="caution">
    <text evidence="3">The sequence shown here is derived from an EMBL/GenBank/DDBJ whole genome shotgun (WGS) entry which is preliminary data.</text>
</comment>
<dbReference type="Gene3D" id="3.40.50.410">
    <property type="entry name" value="von Willebrand factor, type A domain"/>
    <property type="match status" value="1"/>
</dbReference>
<feature type="compositionally biased region" description="Acidic residues" evidence="1">
    <location>
        <begin position="78"/>
        <end position="92"/>
    </location>
</feature>
<feature type="region of interest" description="Disordered" evidence="1">
    <location>
        <begin position="25"/>
        <end position="49"/>
    </location>
</feature>
<evidence type="ECO:0000313" key="4">
    <source>
        <dbReference type="Proteomes" id="UP000541810"/>
    </source>
</evidence>
<dbReference type="InterPro" id="IPR036465">
    <property type="entry name" value="vWFA_dom_sf"/>
</dbReference>
<dbReference type="Proteomes" id="UP000541810">
    <property type="component" value="Unassembled WGS sequence"/>
</dbReference>
<keyword evidence="4" id="KW-1185">Reference proteome</keyword>
<reference evidence="3 4" key="1">
    <citation type="submission" date="2020-08" db="EMBL/GenBank/DDBJ databases">
        <title>Genomic Encyclopedia of Type Strains, Phase IV (KMG-IV): sequencing the most valuable type-strain genomes for metagenomic binning, comparative biology and taxonomic classification.</title>
        <authorList>
            <person name="Goeker M."/>
        </authorList>
    </citation>
    <scope>NUCLEOTIDE SEQUENCE [LARGE SCALE GENOMIC DNA]</scope>
    <source>
        <strain evidence="3 4">DSM 103725</strain>
    </source>
</reference>
<organism evidence="3 4">
    <name type="scientific">Algisphaera agarilytica</name>
    <dbReference type="NCBI Taxonomy" id="1385975"/>
    <lineage>
        <taxon>Bacteria</taxon>
        <taxon>Pseudomonadati</taxon>
        <taxon>Planctomycetota</taxon>
        <taxon>Phycisphaerae</taxon>
        <taxon>Phycisphaerales</taxon>
        <taxon>Phycisphaeraceae</taxon>
        <taxon>Algisphaera</taxon>
    </lineage>
</organism>
<gene>
    <name evidence="3" type="ORF">HNQ40_002372</name>
</gene>
<dbReference type="RefSeq" id="WP_184678073.1">
    <property type="nucleotide sequence ID" value="NZ_JACHGY010000001.1"/>
</dbReference>
<sequence>MSVRRELICIRSWERVSMFWLGFAENSPPSGEDPPDVGPSKSLFTDADDDELLDASDLDAIDESMQRAGGVKPGAPAEDYEPDETPLDEPEEDDAIDPAAADASIAFVEAHGVDGPPPAEDEPDSPMVWLVPWVISLLAHAGLVIVAIFVVWSVQKVLDDEQVVVPLVTLSDTPGTPLEVEVVQRVETQTPTVAAPPTPEPTPLELDLELDLELPGLGEPAAASAPSFELSLNDAAEFDTNFFGSGGNAKNIVFVVEADGSIISDYPQIVSELAISLRDMSEKQRFSVVVFDGDGTKEVPPRGLKRATADAKGQTISWLRDTSNVRTRGSGDVTDALKRAFRVKPDLIFLLSQNLYNPGRGEFEIQRDLIIDAVTKNSRGIVINTIEFNDLDRLAFKKDGKGEFVTDDDGNRIKVRKTLMEEIAHMTGGEYLAVTTNVLPDE</sequence>
<keyword evidence="2" id="KW-1133">Transmembrane helix</keyword>
<protein>
    <recommendedName>
        <fullName evidence="5">VWFA domain-containing protein</fullName>
    </recommendedName>
</protein>